<dbReference type="EMBL" id="CP071247">
    <property type="protein sequence ID" value="QSP94890.1"/>
    <property type="molecule type" value="Genomic_DNA"/>
</dbReference>
<proteinExistence type="predicted"/>
<reference evidence="1 2" key="1">
    <citation type="submission" date="2021-03" db="EMBL/GenBank/DDBJ databases">
        <title>Genome sequencing of Marinobacter sp. LPB0319.</title>
        <authorList>
            <person name="Kim J."/>
        </authorList>
    </citation>
    <scope>NUCLEOTIDE SEQUENCE [LARGE SCALE GENOMIC DNA]</scope>
    <source>
        <strain evidence="1 2">LPB0319</strain>
    </source>
</reference>
<sequence>MYVLTHFGEDKRETLQQLIREYGFGLLIVADEDGIEGEGDGWH</sequence>
<organism evidence="1 2">
    <name type="scientific">Marinobacter salinisoli</name>
    <dbReference type="NCBI Taxonomy" id="2769486"/>
    <lineage>
        <taxon>Bacteria</taxon>
        <taxon>Pseudomonadati</taxon>
        <taxon>Pseudomonadota</taxon>
        <taxon>Gammaproteobacteria</taxon>
        <taxon>Pseudomonadales</taxon>
        <taxon>Marinobacteraceae</taxon>
        <taxon>Marinobacter</taxon>
    </lineage>
</organism>
<dbReference type="RefSeq" id="WP_206644097.1">
    <property type="nucleotide sequence ID" value="NZ_CP071247.1"/>
</dbReference>
<protein>
    <submittedName>
        <fullName evidence="1">FMN-binding negative transcriptional regulator</fullName>
    </submittedName>
</protein>
<dbReference type="InterPro" id="IPR007396">
    <property type="entry name" value="TR_PAI2-type"/>
</dbReference>
<evidence type="ECO:0000313" key="1">
    <source>
        <dbReference type="EMBL" id="QSP94890.1"/>
    </source>
</evidence>
<dbReference type="Pfam" id="PF04299">
    <property type="entry name" value="FMN_bind_2"/>
    <property type="match status" value="1"/>
</dbReference>
<evidence type="ECO:0000313" key="2">
    <source>
        <dbReference type="Proteomes" id="UP000663555"/>
    </source>
</evidence>
<dbReference type="Proteomes" id="UP000663555">
    <property type="component" value="Chromosome"/>
</dbReference>
<accession>A0ABX7MRB3</accession>
<gene>
    <name evidence="1" type="ORF">LPB19_00220</name>
</gene>
<keyword evidence="2" id="KW-1185">Reference proteome</keyword>
<name>A0ABX7MRB3_9GAMM</name>